<evidence type="ECO:0000313" key="2">
    <source>
        <dbReference type="EMBL" id="OHA34045.1"/>
    </source>
</evidence>
<dbReference type="Gene3D" id="3.30.460.10">
    <property type="entry name" value="Beta Polymerase, domain 2"/>
    <property type="match status" value="1"/>
</dbReference>
<comment type="caution">
    <text evidence="2">The sequence shown here is derived from an EMBL/GenBank/DDBJ whole genome shotgun (WGS) entry which is preliminary data.</text>
</comment>
<proteinExistence type="predicted"/>
<gene>
    <name evidence="2" type="ORF">A2938_03160</name>
</gene>
<accession>A0A1G2ND59</accession>
<name>A0A1G2ND59_9BACT</name>
<dbReference type="Pfam" id="PF18765">
    <property type="entry name" value="Polbeta"/>
    <property type="match status" value="1"/>
</dbReference>
<dbReference type="SUPFAM" id="SSF81301">
    <property type="entry name" value="Nucleotidyltransferase"/>
    <property type="match status" value="1"/>
</dbReference>
<dbReference type="AlphaFoldDB" id="A0A1G2ND59"/>
<dbReference type="InterPro" id="IPR043519">
    <property type="entry name" value="NT_sf"/>
</dbReference>
<sequence>MTKFGLDEEALNTIEDAIKPFPDIEEAVVYGSRAMGNFKPYSDIDIALKGKELNDRSVSALHTFLNHAAPGFPYKADVLNYNTISNTELKKHIDEYGKILYKRETQ</sequence>
<protein>
    <recommendedName>
        <fullName evidence="1">Polymerase beta nucleotidyltransferase domain-containing protein</fullName>
    </recommendedName>
</protein>
<dbReference type="EMBL" id="MHSA01000019">
    <property type="protein sequence ID" value="OHA34045.1"/>
    <property type="molecule type" value="Genomic_DNA"/>
</dbReference>
<reference evidence="2 3" key="1">
    <citation type="journal article" date="2016" name="Nat. Commun.">
        <title>Thousands of microbial genomes shed light on interconnected biogeochemical processes in an aquifer system.</title>
        <authorList>
            <person name="Anantharaman K."/>
            <person name="Brown C.T."/>
            <person name="Hug L.A."/>
            <person name="Sharon I."/>
            <person name="Castelle C.J."/>
            <person name="Probst A.J."/>
            <person name="Thomas B.C."/>
            <person name="Singh A."/>
            <person name="Wilkins M.J."/>
            <person name="Karaoz U."/>
            <person name="Brodie E.L."/>
            <person name="Williams K.H."/>
            <person name="Hubbard S.S."/>
            <person name="Banfield J.F."/>
        </authorList>
    </citation>
    <scope>NUCLEOTIDE SEQUENCE [LARGE SCALE GENOMIC DNA]</scope>
</reference>
<dbReference type="Proteomes" id="UP000177797">
    <property type="component" value="Unassembled WGS sequence"/>
</dbReference>
<dbReference type="InterPro" id="IPR041633">
    <property type="entry name" value="Polbeta"/>
</dbReference>
<organism evidence="2 3">
    <name type="scientific">Candidatus Taylorbacteria bacterium RIFCSPLOWO2_01_FULL_48_100</name>
    <dbReference type="NCBI Taxonomy" id="1802322"/>
    <lineage>
        <taxon>Bacteria</taxon>
        <taxon>Candidatus Tayloriibacteriota</taxon>
    </lineage>
</organism>
<evidence type="ECO:0000259" key="1">
    <source>
        <dbReference type="Pfam" id="PF18765"/>
    </source>
</evidence>
<dbReference type="CDD" id="cd05403">
    <property type="entry name" value="NT_KNTase_like"/>
    <property type="match status" value="1"/>
</dbReference>
<evidence type="ECO:0000313" key="3">
    <source>
        <dbReference type="Proteomes" id="UP000177797"/>
    </source>
</evidence>
<feature type="domain" description="Polymerase beta nucleotidyltransferase" evidence="1">
    <location>
        <begin position="12"/>
        <end position="105"/>
    </location>
</feature>